<organism evidence="3 4">
    <name type="scientific">Senna tora</name>
    <dbReference type="NCBI Taxonomy" id="362788"/>
    <lineage>
        <taxon>Eukaryota</taxon>
        <taxon>Viridiplantae</taxon>
        <taxon>Streptophyta</taxon>
        <taxon>Embryophyta</taxon>
        <taxon>Tracheophyta</taxon>
        <taxon>Spermatophyta</taxon>
        <taxon>Magnoliopsida</taxon>
        <taxon>eudicotyledons</taxon>
        <taxon>Gunneridae</taxon>
        <taxon>Pentapetalae</taxon>
        <taxon>rosids</taxon>
        <taxon>fabids</taxon>
        <taxon>Fabales</taxon>
        <taxon>Fabaceae</taxon>
        <taxon>Caesalpinioideae</taxon>
        <taxon>Cassia clade</taxon>
        <taxon>Senna</taxon>
    </lineage>
</organism>
<evidence type="ECO:0000259" key="2">
    <source>
        <dbReference type="Pfam" id="PF23286"/>
    </source>
</evidence>
<sequence length="391" mass="45473">MSGVPCLRELRLRDCDNLIEIDESVGFLKHLVVLTASKCAKLRSFLPSMWLPSLKTLELQDCPRLEHFPDIVGEMKKPLHLSLWNIGIKELPQSIGNLIGLESIGMALCTSLRDIPCNFFMLPKIELLSFDRSAQLVVESFKSLEVPENNFVSLPACIKESVNLRTLEVNECSKLQEIPELPSNIQRVYAKYCPRLTSETSSMLWSQACKEEYKLQVLIMPELKIPDWFDHRCEGDTISFRARQKFPIVVVAFIFKKEKRVCEIPVLYKKENEMRLWAWPFYYQTAMIRLYVNGVELKSSGWNWFQIAEYHVLVCDLRALFKAKEWPVLDTFLEHDWNHVEVKCEIMHNEDQSYGISECGAYVYKQQTNIDDIQFHCPNQSTGNDRLRSFS</sequence>
<protein>
    <submittedName>
        <fullName evidence="3">TMV resistance protein N-like isoform X2</fullName>
    </submittedName>
</protein>
<dbReference type="GO" id="GO:0006952">
    <property type="term" value="P:defense response"/>
    <property type="evidence" value="ECO:0007669"/>
    <property type="project" value="UniProtKB-KW"/>
</dbReference>
<comment type="caution">
    <text evidence="3">The sequence shown here is derived from an EMBL/GenBank/DDBJ whole genome shotgun (WGS) entry which is preliminary data.</text>
</comment>
<evidence type="ECO:0000313" key="4">
    <source>
        <dbReference type="Proteomes" id="UP000634136"/>
    </source>
</evidence>
<proteinExistence type="predicted"/>
<dbReference type="SUPFAM" id="SSF52047">
    <property type="entry name" value="RNI-like"/>
    <property type="match status" value="1"/>
</dbReference>
<evidence type="ECO:0000256" key="1">
    <source>
        <dbReference type="ARBA" id="ARBA00022821"/>
    </source>
</evidence>
<keyword evidence="1" id="KW-0611">Plant defense</keyword>
<accession>A0A834WMR0</accession>
<dbReference type="AlphaFoldDB" id="A0A834WMR0"/>
<dbReference type="EMBL" id="JAAIUW010000007">
    <property type="protein sequence ID" value="KAF7824976.1"/>
    <property type="molecule type" value="Genomic_DNA"/>
</dbReference>
<keyword evidence="4" id="KW-1185">Reference proteome</keyword>
<dbReference type="PANTHER" id="PTHR36766">
    <property type="entry name" value="PLANT BROAD-SPECTRUM MILDEW RESISTANCE PROTEIN RPW8"/>
    <property type="match status" value="1"/>
</dbReference>
<evidence type="ECO:0000313" key="3">
    <source>
        <dbReference type="EMBL" id="KAF7824976.1"/>
    </source>
</evidence>
<name>A0A834WMR0_9FABA</name>
<dbReference type="InterPro" id="IPR032675">
    <property type="entry name" value="LRR_dom_sf"/>
</dbReference>
<feature type="domain" description="Disease resistance protein RPS4B/Roq1-like leucine-rich repeats" evidence="2">
    <location>
        <begin position="50"/>
        <end position="143"/>
    </location>
</feature>
<reference evidence="3" key="1">
    <citation type="submission" date="2020-09" db="EMBL/GenBank/DDBJ databases">
        <title>Genome-Enabled Discovery of Anthraquinone Biosynthesis in Senna tora.</title>
        <authorList>
            <person name="Kang S.-H."/>
            <person name="Pandey R.P."/>
            <person name="Lee C.-M."/>
            <person name="Sim J.-S."/>
            <person name="Jeong J.-T."/>
            <person name="Choi B.-S."/>
            <person name="Jung M."/>
            <person name="Ginzburg D."/>
            <person name="Zhao K."/>
            <person name="Won S.Y."/>
            <person name="Oh T.-J."/>
            <person name="Yu Y."/>
            <person name="Kim N.-H."/>
            <person name="Lee O.R."/>
            <person name="Lee T.-H."/>
            <person name="Bashyal P."/>
            <person name="Kim T.-S."/>
            <person name="Lee W.-H."/>
            <person name="Kawkins C."/>
            <person name="Kim C.-K."/>
            <person name="Kim J.S."/>
            <person name="Ahn B.O."/>
            <person name="Rhee S.Y."/>
            <person name="Sohng J.K."/>
        </authorList>
    </citation>
    <scope>NUCLEOTIDE SEQUENCE</scope>
    <source>
        <tissue evidence="3">Leaf</tissue>
    </source>
</reference>
<dbReference type="Pfam" id="PF23286">
    <property type="entry name" value="LRR_13"/>
    <property type="match status" value="1"/>
</dbReference>
<dbReference type="InterPro" id="IPR058546">
    <property type="entry name" value="RPS4B/Roq1-like_LRR"/>
</dbReference>
<dbReference type="OrthoDB" id="1420405at2759"/>
<dbReference type="Gene3D" id="3.80.10.10">
    <property type="entry name" value="Ribonuclease Inhibitor"/>
    <property type="match status" value="2"/>
</dbReference>
<dbReference type="PANTHER" id="PTHR36766:SF30">
    <property type="entry name" value="TIR-NBS TYPE DISEASE RESISTANCE PROTEIN-RELATED"/>
    <property type="match status" value="1"/>
</dbReference>
<dbReference type="Proteomes" id="UP000634136">
    <property type="component" value="Unassembled WGS sequence"/>
</dbReference>
<gene>
    <name evidence="3" type="ORF">G2W53_023120</name>
</gene>